<feature type="region of interest" description="Disordered" evidence="4">
    <location>
        <begin position="28"/>
        <end position="61"/>
    </location>
</feature>
<reference evidence="5 6" key="2">
    <citation type="journal article" date="2016" name="Microb. Ecol.">
        <title>Genome Characteristics of a Novel Type I Methanotroph (Sn10-6) Isolated from a Flooded Indian Rice Field.</title>
        <authorList>
            <person name="Rahalkar M.C."/>
            <person name="Pandit P.S."/>
            <person name="Dhakephalkar P.K."/>
            <person name="Pore S."/>
            <person name="Arora P."/>
            <person name="Kapse N."/>
        </authorList>
    </citation>
    <scope>NUCLEOTIDE SEQUENCE [LARGE SCALE GENOMIC DNA]</scope>
    <source>
        <strain evidence="5 6">Sn10-6</strain>
    </source>
</reference>
<evidence type="ECO:0000256" key="3">
    <source>
        <dbReference type="ARBA" id="ARBA00022837"/>
    </source>
</evidence>
<evidence type="ECO:0000256" key="4">
    <source>
        <dbReference type="SAM" id="MobiDB-lite"/>
    </source>
</evidence>
<keyword evidence="6" id="KW-1185">Reference proteome</keyword>
<dbReference type="InterPro" id="IPR018511">
    <property type="entry name" value="Hemolysin-typ_Ca-bd_CS"/>
</dbReference>
<evidence type="ECO:0000313" key="6">
    <source>
        <dbReference type="Proteomes" id="UP000033684"/>
    </source>
</evidence>
<gene>
    <name evidence="5" type="ORF">VZ94_12060</name>
</gene>
<organism evidence="5 6">
    <name type="scientific">Methylocucumis oryzae</name>
    <dbReference type="NCBI Taxonomy" id="1632867"/>
    <lineage>
        <taxon>Bacteria</taxon>
        <taxon>Pseudomonadati</taxon>
        <taxon>Pseudomonadota</taxon>
        <taxon>Gammaproteobacteria</taxon>
        <taxon>Methylococcales</taxon>
        <taxon>Methylococcaceae</taxon>
        <taxon>Methylocucumis</taxon>
    </lineage>
</organism>
<protein>
    <recommendedName>
        <fullName evidence="7">Calcium-binding protein</fullName>
    </recommendedName>
</protein>
<keyword evidence="2" id="KW-0964">Secreted</keyword>
<sequence length="595" mass="60899">MNNNDTLIGNGGNDIIFGGAGNDSITGDGGNDGINGGDGKDTITGGIGNDTIDGGPGNDTIDGGVGDDQLFALFGTDEETATGSLVSDVVYGGDGNDVINAVAGVDGANKQLYGGDGADQFILDVRGSAATLGFNFNTTTLANFINATTLPANTGPDLQSLGIHLGIQAVGAGLGAIPVIGPVLGFLTGIADTGFSTYEDIQDLQDAINTQVANGQQAALNFSPADWGQITTSGVRDVMVINDFKIGIDSILLPRLPLNAFYQIQDASADGLHGVYISIRQQVGSTGSSVEQLKSVAFIANNYQAQIGLGVTKQITDSEFESAIRDLLVNSDIGTFSRTPIIGANNVNAIVTIEGSFANDKINAQGGNDEVFGYYGDDVLNGGEGQDILFGGSNHNSAYLKYERAAANPTAPYLNDGNDFLSGGEGNDTLYGESGNDFINGDAFEQSPLTGERVAIGNGNDMLFGGVGNDTLQGGAGNDTLNGGDGFDTFIFNSPLDGTVDTIIDFNPVQDTIQLDAAIFSAFTAAAGIQADNFTSNSTGLALDANDFLIYNNVSGALLYDADGSDAGASAVQFAQLELVGGTQPSLTAADFVLA</sequence>
<dbReference type="AlphaFoldDB" id="A0A0F3IIE1"/>
<dbReference type="InterPro" id="IPR001343">
    <property type="entry name" value="Hemolysn_Ca-bd"/>
</dbReference>
<dbReference type="EMBL" id="LAJX01000118">
    <property type="protein sequence ID" value="KJV06323.1"/>
    <property type="molecule type" value="Genomic_DNA"/>
</dbReference>
<evidence type="ECO:0000313" key="5">
    <source>
        <dbReference type="EMBL" id="KJV06323.1"/>
    </source>
</evidence>
<comment type="subcellular location">
    <subcellularLocation>
        <location evidence="1">Secreted</location>
    </subcellularLocation>
</comment>
<dbReference type="PRINTS" id="PR00313">
    <property type="entry name" value="CABNDNGRPT"/>
</dbReference>
<dbReference type="SUPFAM" id="SSF51120">
    <property type="entry name" value="beta-Roll"/>
    <property type="match status" value="2"/>
</dbReference>
<dbReference type="PATRIC" id="fig|1632867.3.peg.596"/>
<name>A0A0F3IIE1_9GAMM</name>
<accession>A0A0F3IIE1</accession>
<feature type="compositionally biased region" description="Low complexity" evidence="4">
    <location>
        <begin position="49"/>
        <end position="61"/>
    </location>
</feature>
<dbReference type="Gene3D" id="2.150.10.10">
    <property type="entry name" value="Serralysin-like metalloprotease, C-terminal"/>
    <property type="match status" value="4"/>
</dbReference>
<dbReference type="PANTHER" id="PTHR38340:SF1">
    <property type="entry name" value="S-LAYER PROTEIN"/>
    <property type="match status" value="1"/>
</dbReference>
<dbReference type="PROSITE" id="PS00330">
    <property type="entry name" value="HEMOLYSIN_CALCIUM"/>
    <property type="match status" value="5"/>
</dbReference>
<proteinExistence type="predicted"/>
<evidence type="ECO:0008006" key="7">
    <source>
        <dbReference type="Google" id="ProtNLM"/>
    </source>
</evidence>
<reference evidence="6" key="1">
    <citation type="submission" date="2015-03" db="EMBL/GenBank/DDBJ databases">
        <title>Draft genome sequence of a novel methanotroph (Sn10-6) isolated from flooded ricefield rhizosphere in India.</title>
        <authorList>
            <person name="Pandit P.S."/>
            <person name="Pore S.D."/>
            <person name="Arora P."/>
            <person name="Kapse N.G."/>
            <person name="Dhakephalkar P.K."/>
            <person name="Rahalkar M.C."/>
        </authorList>
    </citation>
    <scope>NUCLEOTIDE SEQUENCE [LARGE SCALE GENOMIC DNA]</scope>
    <source>
        <strain evidence="6">Sn10-6</strain>
    </source>
</reference>
<dbReference type="Pfam" id="PF00353">
    <property type="entry name" value="HemolysinCabind"/>
    <property type="match status" value="6"/>
</dbReference>
<evidence type="ECO:0000256" key="2">
    <source>
        <dbReference type="ARBA" id="ARBA00022525"/>
    </source>
</evidence>
<evidence type="ECO:0000256" key="1">
    <source>
        <dbReference type="ARBA" id="ARBA00004613"/>
    </source>
</evidence>
<dbReference type="GO" id="GO:0005576">
    <property type="term" value="C:extracellular region"/>
    <property type="evidence" value="ECO:0007669"/>
    <property type="project" value="UniProtKB-SubCell"/>
</dbReference>
<dbReference type="GO" id="GO:0005509">
    <property type="term" value="F:calcium ion binding"/>
    <property type="evidence" value="ECO:0007669"/>
    <property type="project" value="InterPro"/>
</dbReference>
<keyword evidence="3" id="KW-0106">Calcium</keyword>
<dbReference type="InterPro" id="IPR011049">
    <property type="entry name" value="Serralysin-like_metalloprot_C"/>
</dbReference>
<dbReference type="PANTHER" id="PTHR38340">
    <property type="entry name" value="S-LAYER PROTEIN"/>
    <property type="match status" value="1"/>
</dbReference>
<dbReference type="InterPro" id="IPR050557">
    <property type="entry name" value="RTX_toxin/Mannuronan_C5-epim"/>
</dbReference>
<dbReference type="Proteomes" id="UP000033684">
    <property type="component" value="Unassembled WGS sequence"/>
</dbReference>
<feature type="compositionally biased region" description="Gly residues" evidence="4">
    <location>
        <begin position="28"/>
        <end position="37"/>
    </location>
</feature>
<comment type="caution">
    <text evidence="5">The sequence shown here is derived from an EMBL/GenBank/DDBJ whole genome shotgun (WGS) entry which is preliminary data.</text>
</comment>